<accession>A0A3S5ATF4</accession>
<protein>
    <submittedName>
        <fullName evidence="1">Uncharacterized protein</fullName>
    </submittedName>
</protein>
<name>A0A3S5ATF4_9PLAT</name>
<proteinExistence type="predicted"/>
<keyword evidence="2" id="KW-1185">Reference proteome</keyword>
<organism evidence="1 2">
    <name type="scientific">Protopolystoma xenopodis</name>
    <dbReference type="NCBI Taxonomy" id="117903"/>
    <lineage>
        <taxon>Eukaryota</taxon>
        <taxon>Metazoa</taxon>
        <taxon>Spiralia</taxon>
        <taxon>Lophotrochozoa</taxon>
        <taxon>Platyhelminthes</taxon>
        <taxon>Monogenea</taxon>
        <taxon>Polyopisthocotylea</taxon>
        <taxon>Polystomatidea</taxon>
        <taxon>Polystomatidae</taxon>
        <taxon>Protopolystoma</taxon>
    </lineage>
</organism>
<evidence type="ECO:0000313" key="2">
    <source>
        <dbReference type="Proteomes" id="UP000784294"/>
    </source>
</evidence>
<sequence>MDSLVSAGLQTHAHPDFETLGRSGQILPSSMSEVTKVATAATSAVWMLSSAISESGVSKNTVVESSGGMDTLTVDGAGSQVGANVNRATTAEMNYRRRLVQLKSLHRDLQVLLGEKTNQSKTALKEVFQTPF</sequence>
<dbReference type="AlphaFoldDB" id="A0A3S5ATF4"/>
<comment type="caution">
    <text evidence="1">The sequence shown here is derived from an EMBL/GenBank/DDBJ whole genome shotgun (WGS) entry which is preliminary data.</text>
</comment>
<gene>
    <name evidence="1" type="ORF">PXEA_LOCUS30809</name>
</gene>
<reference evidence="1" key="1">
    <citation type="submission" date="2018-11" db="EMBL/GenBank/DDBJ databases">
        <authorList>
            <consortium name="Pathogen Informatics"/>
        </authorList>
    </citation>
    <scope>NUCLEOTIDE SEQUENCE</scope>
</reference>
<dbReference type="Proteomes" id="UP000784294">
    <property type="component" value="Unassembled WGS sequence"/>
</dbReference>
<evidence type="ECO:0000313" key="1">
    <source>
        <dbReference type="EMBL" id="VEL37369.1"/>
    </source>
</evidence>
<dbReference type="EMBL" id="CAAALY010254765">
    <property type="protein sequence ID" value="VEL37369.1"/>
    <property type="molecule type" value="Genomic_DNA"/>
</dbReference>